<dbReference type="GO" id="GO:0016036">
    <property type="term" value="P:cellular response to phosphate starvation"/>
    <property type="evidence" value="ECO:0007669"/>
    <property type="project" value="TreeGrafter"/>
</dbReference>
<dbReference type="PANTHER" id="PTHR45453">
    <property type="entry name" value="PHOSPHATE REGULON SENSOR PROTEIN PHOR"/>
    <property type="match status" value="1"/>
</dbReference>
<dbReference type="GO" id="GO:0000155">
    <property type="term" value="F:phosphorelay sensor kinase activity"/>
    <property type="evidence" value="ECO:0007669"/>
    <property type="project" value="InterPro"/>
</dbReference>
<keyword evidence="12" id="KW-0812">Transmembrane</keyword>
<comment type="subcellular location">
    <subcellularLocation>
        <location evidence="2">Cell membrane</location>
    </subcellularLocation>
</comment>
<dbReference type="InterPro" id="IPR013656">
    <property type="entry name" value="PAS_4"/>
</dbReference>
<keyword evidence="15" id="KW-1185">Reference proteome</keyword>
<dbReference type="SMART" id="SM00387">
    <property type="entry name" value="HATPase_c"/>
    <property type="match status" value="1"/>
</dbReference>
<feature type="transmembrane region" description="Helical" evidence="12">
    <location>
        <begin position="20"/>
        <end position="36"/>
    </location>
</feature>
<dbReference type="Gene3D" id="1.10.287.130">
    <property type="match status" value="1"/>
</dbReference>
<dbReference type="Pfam" id="PF00512">
    <property type="entry name" value="HisKA"/>
    <property type="match status" value="1"/>
</dbReference>
<dbReference type="Pfam" id="PF02518">
    <property type="entry name" value="HATPase_c"/>
    <property type="match status" value="1"/>
</dbReference>
<dbReference type="SUPFAM" id="SSF55874">
    <property type="entry name" value="ATPase domain of HSP90 chaperone/DNA topoisomerase II/histidine kinase"/>
    <property type="match status" value="1"/>
</dbReference>
<keyword evidence="11 12" id="KW-0472">Membrane</keyword>
<dbReference type="InterPro" id="IPR003661">
    <property type="entry name" value="HisK_dim/P_dom"/>
</dbReference>
<dbReference type="Proteomes" id="UP000323142">
    <property type="component" value="Unassembled WGS sequence"/>
</dbReference>
<keyword evidence="12" id="KW-1133">Transmembrane helix</keyword>
<evidence type="ECO:0000256" key="2">
    <source>
        <dbReference type="ARBA" id="ARBA00004236"/>
    </source>
</evidence>
<dbReference type="PROSITE" id="PS50109">
    <property type="entry name" value="HIS_KIN"/>
    <property type="match status" value="1"/>
</dbReference>
<dbReference type="SMART" id="SM00388">
    <property type="entry name" value="HisKA"/>
    <property type="match status" value="1"/>
</dbReference>
<dbReference type="CDD" id="cd00075">
    <property type="entry name" value="HATPase"/>
    <property type="match status" value="1"/>
</dbReference>
<dbReference type="PRINTS" id="PR00344">
    <property type="entry name" value="BCTRLSENSOR"/>
</dbReference>
<dbReference type="EC" id="2.7.13.3" evidence="3"/>
<feature type="transmembrane region" description="Helical" evidence="12">
    <location>
        <begin position="42"/>
        <end position="59"/>
    </location>
</feature>
<evidence type="ECO:0000256" key="5">
    <source>
        <dbReference type="ARBA" id="ARBA00022553"/>
    </source>
</evidence>
<dbReference type="InterPro" id="IPR003594">
    <property type="entry name" value="HATPase_dom"/>
</dbReference>
<dbReference type="PANTHER" id="PTHR45453:SF1">
    <property type="entry name" value="PHOSPHATE REGULON SENSOR PROTEIN PHOR"/>
    <property type="match status" value="1"/>
</dbReference>
<evidence type="ECO:0000313" key="14">
    <source>
        <dbReference type="EMBL" id="KAA2237443.1"/>
    </source>
</evidence>
<reference evidence="14 15" key="1">
    <citation type="submission" date="2019-09" db="EMBL/GenBank/DDBJ databases">
        <title>Salinarimonas rosea gen. nov., sp. nov., a new member of the a-2 subgroup of the Proteobacteria.</title>
        <authorList>
            <person name="Liu J."/>
        </authorList>
    </citation>
    <scope>NUCLEOTIDE SEQUENCE [LARGE SCALE GENOMIC DNA]</scope>
    <source>
        <strain evidence="14 15">BN140002</strain>
    </source>
</reference>
<dbReference type="InterPro" id="IPR050351">
    <property type="entry name" value="BphY/WalK/GraS-like"/>
</dbReference>
<comment type="caution">
    <text evidence="14">The sequence shown here is derived from an EMBL/GenBank/DDBJ whole genome shotgun (WGS) entry which is preliminary data.</text>
</comment>
<keyword evidence="8" id="KW-0418">Kinase</keyword>
<dbReference type="FunFam" id="1.10.287.130:FF:000008">
    <property type="entry name" value="Two-component sensor histidine kinase"/>
    <property type="match status" value="1"/>
</dbReference>
<evidence type="ECO:0000256" key="4">
    <source>
        <dbReference type="ARBA" id="ARBA00022475"/>
    </source>
</evidence>
<accession>A0A5B2VD68</accession>
<evidence type="ECO:0000256" key="7">
    <source>
        <dbReference type="ARBA" id="ARBA00022741"/>
    </source>
</evidence>
<dbReference type="Gene3D" id="3.30.565.10">
    <property type="entry name" value="Histidine kinase-like ATPase, C-terminal domain"/>
    <property type="match status" value="1"/>
</dbReference>
<dbReference type="FunFam" id="3.30.565.10:FF:000006">
    <property type="entry name" value="Sensor histidine kinase WalK"/>
    <property type="match status" value="1"/>
</dbReference>
<dbReference type="SUPFAM" id="SSF55785">
    <property type="entry name" value="PYP-like sensor domain (PAS domain)"/>
    <property type="match status" value="1"/>
</dbReference>
<dbReference type="Pfam" id="PF08448">
    <property type="entry name" value="PAS_4"/>
    <property type="match status" value="1"/>
</dbReference>
<keyword evidence="6" id="KW-0808">Transferase</keyword>
<proteinExistence type="predicted"/>
<sequence length="435" mass="46011">MTDPLPPRQDDDAATPATGWRAPAIAVGLVLLWLLAWGTLDAPTLLAALAALALALAAARRGGGARPGGAPAAARGGSGDRLAAADAVLARIPDPVILLDPGAHVVEANDAARALLPNLRPGVPLSFALRDPGVLDGVEQALRAGAVVRAEYVERVSPERAFEVQIGPMAGAGEAARGVLLFFRDLTAARRLEHMRVDFIANASHELRTPLASLLGFIETLQGPARNDAAARERFLEIMRQQARRMTRLIDDLLSLSRIELRAHVPPETPVDMGDIVRQMIDTLAPLAAENGAEIALAIAEGPFALRGDRDELLRVVENLVENAIKYGASGGRIAVDLRRDDRGRILLAVADSGPGIAPEHLPRLTERFYRVDTATSRAKGGTGLGLAIVKHILNRHGGHLAIRSRPGEGAAFTVTLPPLSGAVPHRHPPVTRAS</sequence>
<name>A0A5B2VD68_9HYPH</name>
<protein>
    <recommendedName>
        <fullName evidence="3">histidine kinase</fullName>
        <ecNumber evidence="3">2.7.13.3</ecNumber>
    </recommendedName>
</protein>
<organism evidence="14 15">
    <name type="scientific">Salinarimonas soli</name>
    <dbReference type="NCBI Taxonomy" id="1638099"/>
    <lineage>
        <taxon>Bacteria</taxon>
        <taxon>Pseudomonadati</taxon>
        <taxon>Pseudomonadota</taxon>
        <taxon>Alphaproteobacteria</taxon>
        <taxon>Hyphomicrobiales</taxon>
        <taxon>Salinarimonadaceae</taxon>
        <taxon>Salinarimonas</taxon>
    </lineage>
</organism>
<evidence type="ECO:0000256" key="11">
    <source>
        <dbReference type="ARBA" id="ARBA00023136"/>
    </source>
</evidence>
<dbReference type="GO" id="GO:0005524">
    <property type="term" value="F:ATP binding"/>
    <property type="evidence" value="ECO:0007669"/>
    <property type="project" value="UniProtKB-KW"/>
</dbReference>
<dbReference type="InterPro" id="IPR036097">
    <property type="entry name" value="HisK_dim/P_sf"/>
</dbReference>
<evidence type="ECO:0000256" key="1">
    <source>
        <dbReference type="ARBA" id="ARBA00000085"/>
    </source>
</evidence>
<comment type="catalytic activity">
    <reaction evidence="1">
        <text>ATP + protein L-histidine = ADP + protein N-phospho-L-histidine.</text>
        <dbReference type="EC" id="2.7.13.3"/>
    </reaction>
</comment>
<dbReference type="OrthoDB" id="9813151at2"/>
<keyword evidence="9" id="KW-0067">ATP-binding</keyword>
<dbReference type="CDD" id="cd00082">
    <property type="entry name" value="HisKA"/>
    <property type="match status" value="1"/>
</dbReference>
<keyword evidence="7" id="KW-0547">Nucleotide-binding</keyword>
<dbReference type="InterPro" id="IPR035965">
    <property type="entry name" value="PAS-like_dom_sf"/>
</dbReference>
<dbReference type="EMBL" id="VUOA01000019">
    <property type="protein sequence ID" value="KAA2237443.1"/>
    <property type="molecule type" value="Genomic_DNA"/>
</dbReference>
<gene>
    <name evidence="14" type="ORF">F0L46_10635</name>
</gene>
<evidence type="ECO:0000256" key="9">
    <source>
        <dbReference type="ARBA" id="ARBA00022840"/>
    </source>
</evidence>
<keyword evidence="5" id="KW-0597">Phosphoprotein</keyword>
<dbReference type="InterPro" id="IPR005467">
    <property type="entry name" value="His_kinase_dom"/>
</dbReference>
<feature type="domain" description="Histidine kinase" evidence="13">
    <location>
        <begin position="202"/>
        <end position="421"/>
    </location>
</feature>
<evidence type="ECO:0000259" key="13">
    <source>
        <dbReference type="PROSITE" id="PS50109"/>
    </source>
</evidence>
<evidence type="ECO:0000256" key="12">
    <source>
        <dbReference type="SAM" id="Phobius"/>
    </source>
</evidence>
<evidence type="ECO:0000256" key="10">
    <source>
        <dbReference type="ARBA" id="ARBA00023012"/>
    </source>
</evidence>
<keyword evidence="4" id="KW-1003">Cell membrane</keyword>
<evidence type="ECO:0000256" key="3">
    <source>
        <dbReference type="ARBA" id="ARBA00012438"/>
    </source>
</evidence>
<evidence type="ECO:0000313" key="15">
    <source>
        <dbReference type="Proteomes" id="UP000323142"/>
    </source>
</evidence>
<reference evidence="14 15" key="2">
    <citation type="submission" date="2019-09" db="EMBL/GenBank/DDBJ databases">
        <authorList>
            <person name="Jin C."/>
        </authorList>
    </citation>
    <scope>NUCLEOTIDE SEQUENCE [LARGE SCALE GENOMIC DNA]</scope>
    <source>
        <strain evidence="14 15">BN140002</strain>
    </source>
</reference>
<dbReference type="InterPro" id="IPR036890">
    <property type="entry name" value="HATPase_C_sf"/>
</dbReference>
<dbReference type="Gene3D" id="3.30.450.20">
    <property type="entry name" value="PAS domain"/>
    <property type="match status" value="1"/>
</dbReference>
<dbReference type="GO" id="GO:0005886">
    <property type="term" value="C:plasma membrane"/>
    <property type="evidence" value="ECO:0007669"/>
    <property type="project" value="UniProtKB-SubCell"/>
</dbReference>
<dbReference type="InterPro" id="IPR004358">
    <property type="entry name" value="Sig_transdc_His_kin-like_C"/>
</dbReference>
<evidence type="ECO:0000256" key="8">
    <source>
        <dbReference type="ARBA" id="ARBA00022777"/>
    </source>
</evidence>
<dbReference type="SUPFAM" id="SSF47384">
    <property type="entry name" value="Homodimeric domain of signal transducing histidine kinase"/>
    <property type="match status" value="1"/>
</dbReference>
<dbReference type="RefSeq" id="WP_149817252.1">
    <property type="nucleotide sequence ID" value="NZ_VUOA01000019.1"/>
</dbReference>
<evidence type="ECO:0000256" key="6">
    <source>
        <dbReference type="ARBA" id="ARBA00022679"/>
    </source>
</evidence>
<dbReference type="AlphaFoldDB" id="A0A5B2VD68"/>
<dbReference type="GO" id="GO:0004721">
    <property type="term" value="F:phosphoprotein phosphatase activity"/>
    <property type="evidence" value="ECO:0007669"/>
    <property type="project" value="TreeGrafter"/>
</dbReference>
<keyword evidence="10" id="KW-0902">Two-component regulatory system</keyword>